<feature type="region of interest" description="Disordered" evidence="1">
    <location>
        <begin position="28"/>
        <end position="58"/>
    </location>
</feature>
<dbReference type="Proteomes" id="UP000005240">
    <property type="component" value="Unassembled WGS sequence"/>
</dbReference>
<feature type="compositionally biased region" description="Polar residues" evidence="1">
    <location>
        <begin position="36"/>
        <end position="58"/>
    </location>
</feature>
<dbReference type="EnsemblFungi" id="PTTG_05884-t43_1">
    <property type="protein sequence ID" value="PTTG_05884-t43_1-p1"/>
    <property type="gene ID" value="PTTG_05884"/>
</dbReference>
<reference evidence="3" key="4">
    <citation type="submission" date="2025-05" db="UniProtKB">
        <authorList>
            <consortium name="EnsemblFungi"/>
        </authorList>
    </citation>
    <scope>IDENTIFICATION</scope>
    <source>
        <strain evidence="3">isolate 1-1 / race 1 (BBBD)</strain>
    </source>
</reference>
<gene>
    <name evidence="2" type="ORF">PTTG_05884</name>
</gene>
<dbReference type="EMBL" id="ADAS02003965">
    <property type="protein sequence ID" value="OAV85510.1"/>
    <property type="molecule type" value="Genomic_DNA"/>
</dbReference>
<evidence type="ECO:0000313" key="2">
    <source>
        <dbReference type="EMBL" id="OAV85510.1"/>
    </source>
</evidence>
<protein>
    <submittedName>
        <fullName evidence="2 3">Uncharacterized protein</fullName>
    </submittedName>
</protein>
<reference evidence="3 4" key="3">
    <citation type="journal article" date="2017" name="G3 (Bethesda)">
        <title>Comparative analysis highlights variable genome content of wheat rusts and divergence of the mating loci.</title>
        <authorList>
            <person name="Cuomo C.A."/>
            <person name="Bakkeren G."/>
            <person name="Khalil H.B."/>
            <person name="Panwar V."/>
            <person name="Joly D."/>
            <person name="Linning R."/>
            <person name="Sakthikumar S."/>
            <person name="Song X."/>
            <person name="Adiconis X."/>
            <person name="Fan L."/>
            <person name="Goldberg J.M."/>
            <person name="Levin J.Z."/>
            <person name="Young S."/>
            <person name="Zeng Q."/>
            <person name="Anikster Y."/>
            <person name="Bruce M."/>
            <person name="Wang M."/>
            <person name="Yin C."/>
            <person name="McCallum B."/>
            <person name="Szabo L.J."/>
            <person name="Hulbert S."/>
            <person name="Chen X."/>
            <person name="Fellers J.P."/>
        </authorList>
    </citation>
    <scope>NUCLEOTIDE SEQUENCE</scope>
    <source>
        <strain evidence="3">isolate 1-1 / race 1 (BBBD)</strain>
        <strain evidence="4">Isolate 1-1 / race 1 (BBBD)</strain>
    </source>
</reference>
<proteinExistence type="predicted"/>
<evidence type="ECO:0000313" key="3">
    <source>
        <dbReference type="EnsemblFungi" id="PTTG_05884-t43_1-p1"/>
    </source>
</evidence>
<feature type="non-terminal residue" evidence="2">
    <location>
        <position position="173"/>
    </location>
</feature>
<reference evidence="2" key="2">
    <citation type="submission" date="2016-05" db="EMBL/GenBank/DDBJ databases">
        <title>Comparative analysis highlights variable genome content of wheat rusts and divergence of the mating loci.</title>
        <authorList>
            <person name="Cuomo C.A."/>
            <person name="Bakkeren G."/>
            <person name="Szabo L."/>
            <person name="Khalil H."/>
            <person name="Joly D."/>
            <person name="Goldberg J."/>
            <person name="Young S."/>
            <person name="Zeng Q."/>
            <person name="Fellers J."/>
        </authorList>
    </citation>
    <scope>NUCLEOTIDE SEQUENCE [LARGE SCALE GENOMIC DNA]</scope>
    <source>
        <strain evidence="2">1-1 BBBD Race 1</strain>
    </source>
</reference>
<evidence type="ECO:0000256" key="1">
    <source>
        <dbReference type="SAM" id="MobiDB-lite"/>
    </source>
</evidence>
<name>A0A180FYP4_PUCT1</name>
<keyword evidence="4" id="KW-1185">Reference proteome</keyword>
<sequence length="173" mass="19280">MIQMDHRNPTWGRPSAMSATRDRMSCLGIRKPPLSPSQTNPCLSPSQTNPCLSPSQTNPYQLRRKSITSHSWTNFKSEVMNRVGGERAYVALHLRTMEAQGGTLQWRCIIRNNQVFGVKANVAISTEKEFKAFVAEVVRNPSNDVVIRITMDDPGAQQKQAAAARAQDENLAL</sequence>
<evidence type="ECO:0000313" key="4">
    <source>
        <dbReference type="Proteomes" id="UP000005240"/>
    </source>
</evidence>
<dbReference type="VEuPathDB" id="FungiDB:PTTG_05884"/>
<accession>A0A180FYP4</accession>
<organism evidence="2">
    <name type="scientific">Puccinia triticina (isolate 1-1 / race 1 (BBBD))</name>
    <name type="common">Brown leaf rust fungus</name>
    <dbReference type="NCBI Taxonomy" id="630390"/>
    <lineage>
        <taxon>Eukaryota</taxon>
        <taxon>Fungi</taxon>
        <taxon>Dikarya</taxon>
        <taxon>Basidiomycota</taxon>
        <taxon>Pucciniomycotina</taxon>
        <taxon>Pucciniomycetes</taxon>
        <taxon>Pucciniales</taxon>
        <taxon>Pucciniaceae</taxon>
        <taxon>Puccinia</taxon>
    </lineage>
</organism>
<reference evidence="2" key="1">
    <citation type="submission" date="2009-11" db="EMBL/GenBank/DDBJ databases">
        <authorList>
            <consortium name="The Broad Institute Genome Sequencing Platform"/>
            <person name="Ward D."/>
            <person name="Feldgarden M."/>
            <person name="Earl A."/>
            <person name="Young S.K."/>
            <person name="Zeng Q."/>
            <person name="Koehrsen M."/>
            <person name="Alvarado L."/>
            <person name="Berlin A."/>
            <person name="Bochicchio J."/>
            <person name="Borenstein D."/>
            <person name="Chapman S.B."/>
            <person name="Chen Z."/>
            <person name="Engels R."/>
            <person name="Freedman E."/>
            <person name="Gellesch M."/>
            <person name="Goldberg J."/>
            <person name="Griggs A."/>
            <person name="Gujja S."/>
            <person name="Heilman E."/>
            <person name="Heiman D."/>
            <person name="Hepburn T."/>
            <person name="Howarth C."/>
            <person name="Jen D."/>
            <person name="Larson L."/>
            <person name="Lewis B."/>
            <person name="Mehta T."/>
            <person name="Park D."/>
            <person name="Pearson M."/>
            <person name="Roberts A."/>
            <person name="Saif S."/>
            <person name="Shea T."/>
            <person name="Shenoy N."/>
            <person name="Sisk P."/>
            <person name="Stolte C."/>
            <person name="Sykes S."/>
            <person name="Thomson T."/>
            <person name="Walk T."/>
            <person name="White J."/>
            <person name="Yandava C."/>
            <person name="Izard J."/>
            <person name="Baranova O.V."/>
            <person name="Blanton J.M."/>
            <person name="Tanner A.C."/>
            <person name="Dewhirst F.E."/>
            <person name="Haas B."/>
            <person name="Nusbaum C."/>
            <person name="Birren B."/>
        </authorList>
    </citation>
    <scope>NUCLEOTIDE SEQUENCE [LARGE SCALE GENOMIC DNA]</scope>
    <source>
        <strain evidence="2">1-1 BBBD Race 1</strain>
    </source>
</reference>
<dbReference type="AlphaFoldDB" id="A0A180FYP4"/>